<dbReference type="GO" id="GO:0005829">
    <property type="term" value="C:cytosol"/>
    <property type="evidence" value="ECO:0007669"/>
    <property type="project" value="InterPro"/>
</dbReference>
<gene>
    <name evidence="2" type="ORF">C8046_15560</name>
</gene>
<dbReference type="SUPFAM" id="SSF55729">
    <property type="entry name" value="Acyl-CoA N-acyltransferases (Nat)"/>
    <property type="match status" value="1"/>
</dbReference>
<dbReference type="InterPro" id="IPR000182">
    <property type="entry name" value="GNAT_dom"/>
</dbReference>
<dbReference type="RefSeq" id="WP_109230231.1">
    <property type="nucleotide sequence ID" value="NZ_PYHR01000002.1"/>
</dbReference>
<dbReference type="Pfam" id="PF02474">
    <property type="entry name" value="NodA"/>
    <property type="match status" value="1"/>
</dbReference>
<evidence type="ECO:0000259" key="1">
    <source>
        <dbReference type="PROSITE" id="PS51186"/>
    </source>
</evidence>
<accession>A0A2U1ZY35</accession>
<protein>
    <recommendedName>
        <fullName evidence="1">N-acetyltransferase domain-containing protein</fullName>
    </recommendedName>
</protein>
<evidence type="ECO:0000313" key="2">
    <source>
        <dbReference type="EMBL" id="PWD51850.1"/>
    </source>
</evidence>
<evidence type="ECO:0000313" key="3">
    <source>
        <dbReference type="Proteomes" id="UP000245166"/>
    </source>
</evidence>
<reference evidence="2 3" key="1">
    <citation type="submission" date="2018-03" db="EMBL/GenBank/DDBJ databases">
        <title>Genome assembly of novel Miniimonas species PCH200.</title>
        <authorList>
            <person name="Thakur V."/>
            <person name="Kumar V."/>
            <person name="Singh D."/>
        </authorList>
    </citation>
    <scope>NUCLEOTIDE SEQUENCE [LARGE SCALE GENOMIC DNA]</scope>
    <source>
        <strain evidence="2 3">PCH200</strain>
    </source>
</reference>
<dbReference type="OrthoDB" id="3573574at2"/>
<feature type="domain" description="N-acetyltransferase" evidence="1">
    <location>
        <begin position="7"/>
        <end position="160"/>
    </location>
</feature>
<dbReference type="PROSITE" id="PS51186">
    <property type="entry name" value="GNAT"/>
    <property type="match status" value="1"/>
</dbReference>
<dbReference type="InterPro" id="IPR016181">
    <property type="entry name" value="Acyl_CoA_acyltransferase"/>
</dbReference>
<dbReference type="InterPro" id="IPR003484">
    <property type="entry name" value="NodA"/>
</dbReference>
<comment type="caution">
    <text evidence="2">The sequence shown here is derived from an EMBL/GenBank/DDBJ whole genome shotgun (WGS) entry which is preliminary data.</text>
</comment>
<sequence length="180" mass="19268">MTTWRLIWESDLTPSDHTALAAMLARAFSSSDLGGRSWASERPEGRVVGYDDGGAPVAHAAFLRRFVRVGTGERREQVLVADVGLVAVEPARQGSGLGRALLTELARVAAGLRVEAGLLTTGEGNVGFYATGGWERTPTQLTRTFEADGSEQVWTEATLHLPLSGRAFPAGEIVRDGYEV</sequence>
<organism evidence="2 3">
    <name type="scientific">Serinibacter arcticus</name>
    <dbReference type="NCBI Taxonomy" id="1655435"/>
    <lineage>
        <taxon>Bacteria</taxon>
        <taxon>Bacillati</taxon>
        <taxon>Actinomycetota</taxon>
        <taxon>Actinomycetes</taxon>
        <taxon>Micrococcales</taxon>
        <taxon>Beutenbergiaceae</taxon>
        <taxon>Serinibacter</taxon>
    </lineage>
</organism>
<dbReference type="AlphaFoldDB" id="A0A2U1ZY35"/>
<dbReference type="CDD" id="cd04301">
    <property type="entry name" value="NAT_SF"/>
    <property type="match status" value="1"/>
</dbReference>
<dbReference type="GO" id="GO:0016747">
    <property type="term" value="F:acyltransferase activity, transferring groups other than amino-acyl groups"/>
    <property type="evidence" value="ECO:0007669"/>
    <property type="project" value="InterPro"/>
</dbReference>
<dbReference type="Gene3D" id="3.40.630.30">
    <property type="match status" value="1"/>
</dbReference>
<keyword evidence="3" id="KW-1185">Reference proteome</keyword>
<dbReference type="EMBL" id="PYHR01000002">
    <property type="protein sequence ID" value="PWD51850.1"/>
    <property type="molecule type" value="Genomic_DNA"/>
</dbReference>
<dbReference type="Proteomes" id="UP000245166">
    <property type="component" value="Unassembled WGS sequence"/>
</dbReference>
<proteinExistence type="predicted"/>
<name>A0A2U1ZY35_9MICO</name>